<comment type="caution">
    <text evidence="1">The sequence shown here is derived from an EMBL/GenBank/DDBJ whole genome shotgun (WGS) entry which is preliminary data.</text>
</comment>
<dbReference type="Proteomes" id="UP001628156">
    <property type="component" value="Unassembled WGS sequence"/>
</dbReference>
<protein>
    <submittedName>
        <fullName evidence="1">Uncharacterized protein</fullName>
    </submittedName>
</protein>
<evidence type="ECO:0000313" key="1">
    <source>
        <dbReference type="EMBL" id="GAB1218893.1"/>
    </source>
</evidence>
<gene>
    <name evidence="1" type="ORF">ENUP19_0008G0017</name>
</gene>
<organism evidence="1 2">
    <name type="scientific">Entamoeba nuttalli</name>
    <dbReference type="NCBI Taxonomy" id="412467"/>
    <lineage>
        <taxon>Eukaryota</taxon>
        <taxon>Amoebozoa</taxon>
        <taxon>Evosea</taxon>
        <taxon>Archamoebae</taxon>
        <taxon>Mastigamoebida</taxon>
        <taxon>Entamoebidae</taxon>
        <taxon>Entamoeba</taxon>
    </lineage>
</organism>
<keyword evidence="2" id="KW-1185">Reference proteome</keyword>
<evidence type="ECO:0000313" key="2">
    <source>
        <dbReference type="Proteomes" id="UP001628156"/>
    </source>
</evidence>
<name>A0ABQ0D7S4_9EUKA</name>
<proteinExistence type="predicted"/>
<accession>A0ABQ0D7S4</accession>
<sequence>MSNTQMDVEDKISNTSFENVKTSDLNNYFQDVFILRDICDDFLEQFKKEEKYYLNEERYNDILEEENRLIDTLYEVSSGIREEYGEIMEAFYKRSFEREHQRRMKAFKEIEKKPKQPKEANN</sequence>
<dbReference type="EMBL" id="BAAFRS010000008">
    <property type="protein sequence ID" value="GAB1218893.1"/>
    <property type="molecule type" value="Genomic_DNA"/>
</dbReference>
<reference evidence="1 2" key="1">
    <citation type="journal article" date="2019" name="PLoS Negl. Trop. Dis.">
        <title>Whole genome sequencing of Entamoeba nuttalli reveals mammalian host-related molecular signatures and a novel octapeptide-repeat surface protein.</title>
        <authorList>
            <person name="Tanaka M."/>
            <person name="Makiuchi T."/>
            <person name="Komiyama T."/>
            <person name="Shiina T."/>
            <person name="Osaki K."/>
            <person name="Tachibana H."/>
        </authorList>
    </citation>
    <scope>NUCLEOTIDE SEQUENCE [LARGE SCALE GENOMIC DNA]</scope>
    <source>
        <strain evidence="1 2">P19-061405</strain>
    </source>
</reference>